<keyword evidence="3" id="KW-1185">Reference proteome</keyword>
<dbReference type="Proteomes" id="UP000010523">
    <property type="component" value="Unassembled WGS sequence"/>
</dbReference>
<dbReference type="eggNOG" id="ENOG50308Z3">
    <property type="taxonomic scope" value="Bacteria"/>
</dbReference>
<sequence length="164" mass="19317">MKDKTILHILTGMGIAGWSLLFRKGSIKDWFLVYLFKTLLSTLTDLPVANKKIVKYPVRYFPNAFNTNIVFDYLLFPLLCVIYSQFTNKLKPLKTILSVFILSGPMTVIHYWLAKNTQLIKYSRRWSWFHTLALLTATFWSSRAFIAWIRFLNKKRNNLQSIND</sequence>
<feature type="transmembrane region" description="Helical" evidence="1">
    <location>
        <begin position="6"/>
        <end position="23"/>
    </location>
</feature>
<feature type="transmembrane region" description="Helical" evidence="1">
    <location>
        <begin position="93"/>
        <end position="114"/>
    </location>
</feature>
<name>I3DW85_BACMT</name>
<dbReference type="InterPro" id="IPR048147">
    <property type="entry name" value="CBO0543-like"/>
</dbReference>
<keyword evidence="1" id="KW-0472">Membrane</keyword>
<dbReference type="EMBL" id="AFEU01000003">
    <property type="protein sequence ID" value="EIJ78506.1"/>
    <property type="molecule type" value="Genomic_DNA"/>
</dbReference>
<dbReference type="PATRIC" id="fig|997296.3.peg.2777"/>
<evidence type="ECO:0000313" key="3">
    <source>
        <dbReference type="Proteomes" id="UP000010523"/>
    </source>
</evidence>
<dbReference type="AlphaFoldDB" id="I3DW85"/>
<evidence type="ECO:0000313" key="2">
    <source>
        <dbReference type="EMBL" id="EIJ78506.1"/>
    </source>
</evidence>
<organism evidence="2 3">
    <name type="scientific">Bacillus methanolicus PB1</name>
    <dbReference type="NCBI Taxonomy" id="997296"/>
    <lineage>
        <taxon>Bacteria</taxon>
        <taxon>Bacillati</taxon>
        <taxon>Bacillota</taxon>
        <taxon>Bacilli</taxon>
        <taxon>Bacillales</taxon>
        <taxon>Bacillaceae</taxon>
        <taxon>Bacillus</taxon>
    </lineage>
</organism>
<evidence type="ECO:0000256" key="1">
    <source>
        <dbReference type="SAM" id="Phobius"/>
    </source>
</evidence>
<protein>
    <submittedName>
        <fullName evidence="2">Uncharacterized protein</fullName>
    </submittedName>
</protein>
<dbReference type="STRING" id="997296.PB1_13149"/>
<proteinExistence type="predicted"/>
<keyword evidence="1" id="KW-0812">Transmembrane</keyword>
<comment type="caution">
    <text evidence="2">The sequence shown here is derived from an EMBL/GenBank/DDBJ whole genome shotgun (WGS) entry which is preliminary data.</text>
</comment>
<keyword evidence="1" id="KW-1133">Transmembrane helix</keyword>
<gene>
    <name evidence="2" type="ORF">PB1_13149</name>
</gene>
<dbReference type="RefSeq" id="WP_004437011.1">
    <property type="nucleotide sequence ID" value="NZ_AFEU01000003.1"/>
</dbReference>
<feature type="transmembrane region" description="Helical" evidence="1">
    <location>
        <begin position="126"/>
        <end position="149"/>
    </location>
</feature>
<dbReference type="OrthoDB" id="2622010at2"/>
<dbReference type="NCBIfam" id="NF041644">
    <property type="entry name" value="CBO0543_fam"/>
    <property type="match status" value="1"/>
</dbReference>
<accession>I3DW85</accession>
<reference evidence="2 3" key="1">
    <citation type="journal article" date="2012" name="Appl. Environ. Microbiol.">
        <title>Genome Sequence of Thermotolerant Bacillus methanolicus: Features and Regulation Related to Methylotrophy and Production of L-Lysine and L-Glutamate from Methanol.</title>
        <authorList>
            <person name="Heggeset T.M."/>
            <person name="Krog A."/>
            <person name="Balzer S."/>
            <person name="Wentzel A."/>
            <person name="Ellingsen T.E."/>
            <person name="Brautaset T."/>
        </authorList>
    </citation>
    <scope>NUCLEOTIDE SEQUENCE [LARGE SCALE GENOMIC DNA]</scope>
    <source>
        <strain evidence="2 3">PB1</strain>
    </source>
</reference>
<feature type="transmembrane region" description="Helical" evidence="1">
    <location>
        <begin position="69"/>
        <end position="86"/>
    </location>
</feature>